<keyword evidence="4" id="KW-0732">Signal</keyword>
<keyword evidence="2" id="KW-0175">Coiled coil</keyword>
<dbReference type="GO" id="GO:0000815">
    <property type="term" value="C:ESCRT III complex"/>
    <property type="evidence" value="ECO:0007669"/>
    <property type="project" value="TreeGrafter"/>
</dbReference>
<feature type="coiled-coil region" evidence="2">
    <location>
        <begin position="31"/>
        <end position="65"/>
    </location>
</feature>
<evidence type="ECO:0000256" key="4">
    <source>
        <dbReference type="SAM" id="SignalP"/>
    </source>
</evidence>
<dbReference type="PANTHER" id="PTHR22761:SF46">
    <property type="entry name" value="CHARGED MULTIVESICULAR BODY PROTEIN 7"/>
    <property type="match status" value="1"/>
</dbReference>
<comment type="similarity">
    <text evidence="1">Belongs to the SNF7 family.</text>
</comment>
<feature type="signal peptide" evidence="4">
    <location>
        <begin position="1"/>
        <end position="19"/>
    </location>
</feature>
<proteinExistence type="inferred from homology"/>
<name>A0A0R3R599_9BILA</name>
<sequence length="189" mass="21171">LSLIISFSLLFFFRAEQDARLYIRQGDKNHAAQYLRQKKRALKEIESKDNQYQRLLEMMQQLGRTKQNKQILDVYKAGANAFKATLQRQGISPEKIDETMDDIDDAMAAAEEIQDAIAAGVPTLAASEINKDLEAELNAILASDNSEIDSMIKDLPDMPSEELSTAGPAKTSNEDDSIVARLKRLREPV</sequence>
<feature type="region of interest" description="Disordered" evidence="3">
    <location>
        <begin position="151"/>
        <end position="177"/>
    </location>
</feature>
<organism evidence="5">
    <name type="scientific">Brugia timori</name>
    <dbReference type="NCBI Taxonomy" id="42155"/>
    <lineage>
        <taxon>Eukaryota</taxon>
        <taxon>Metazoa</taxon>
        <taxon>Ecdysozoa</taxon>
        <taxon>Nematoda</taxon>
        <taxon>Chromadorea</taxon>
        <taxon>Rhabditida</taxon>
        <taxon>Spirurina</taxon>
        <taxon>Spiruromorpha</taxon>
        <taxon>Filarioidea</taxon>
        <taxon>Onchocercidae</taxon>
        <taxon>Brugia</taxon>
    </lineage>
</organism>
<dbReference type="GO" id="GO:0005771">
    <property type="term" value="C:multivesicular body"/>
    <property type="evidence" value="ECO:0007669"/>
    <property type="project" value="TreeGrafter"/>
</dbReference>
<dbReference type="WBParaSite" id="BTMF_0001518901-mRNA-1">
    <property type="protein sequence ID" value="BTMF_0001518901-mRNA-1"/>
    <property type="gene ID" value="BTMF_0001518901"/>
</dbReference>
<protein>
    <submittedName>
        <fullName evidence="5">Charged multivesicular body protein 4b</fullName>
    </submittedName>
</protein>
<dbReference type="Gene3D" id="6.10.140.1230">
    <property type="match status" value="1"/>
</dbReference>
<dbReference type="GO" id="GO:0009898">
    <property type="term" value="C:cytoplasmic side of plasma membrane"/>
    <property type="evidence" value="ECO:0007669"/>
    <property type="project" value="TreeGrafter"/>
</dbReference>
<dbReference type="GO" id="GO:0032511">
    <property type="term" value="P:late endosome to vacuole transport via multivesicular body sorting pathway"/>
    <property type="evidence" value="ECO:0007669"/>
    <property type="project" value="TreeGrafter"/>
</dbReference>
<evidence type="ECO:0000256" key="2">
    <source>
        <dbReference type="SAM" id="Coils"/>
    </source>
</evidence>
<dbReference type="InterPro" id="IPR005024">
    <property type="entry name" value="Snf7_fam"/>
</dbReference>
<evidence type="ECO:0000256" key="1">
    <source>
        <dbReference type="ARBA" id="ARBA00006190"/>
    </source>
</evidence>
<dbReference type="Pfam" id="PF03357">
    <property type="entry name" value="Snf7"/>
    <property type="match status" value="1"/>
</dbReference>
<dbReference type="STRING" id="42155.A0A0R3R599"/>
<accession>A0A0R3R599</accession>
<evidence type="ECO:0000313" key="5">
    <source>
        <dbReference type="WBParaSite" id="BTMF_0001518901-mRNA-1"/>
    </source>
</evidence>
<dbReference type="PANTHER" id="PTHR22761">
    <property type="entry name" value="CHARGED MULTIVESICULAR BODY PROTEIN"/>
    <property type="match status" value="1"/>
</dbReference>
<dbReference type="AlphaFoldDB" id="A0A0R3R599"/>
<reference evidence="5" key="1">
    <citation type="submission" date="2017-02" db="UniProtKB">
        <authorList>
            <consortium name="WormBaseParasite"/>
        </authorList>
    </citation>
    <scope>IDENTIFICATION</scope>
</reference>
<dbReference type="GO" id="GO:0006900">
    <property type="term" value="P:vesicle budding from membrane"/>
    <property type="evidence" value="ECO:0007669"/>
    <property type="project" value="TreeGrafter"/>
</dbReference>
<evidence type="ECO:0000256" key="3">
    <source>
        <dbReference type="SAM" id="MobiDB-lite"/>
    </source>
</evidence>
<feature type="chain" id="PRO_5006447335" evidence="4">
    <location>
        <begin position="20"/>
        <end position="189"/>
    </location>
</feature>